<feature type="compositionally biased region" description="Acidic residues" evidence="8">
    <location>
        <begin position="44"/>
        <end position="61"/>
    </location>
</feature>
<keyword evidence="9" id="KW-0472">Membrane</keyword>
<dbReference type="SUPFAM" id="SSF52200">
    <property type="entry name" value="Toll/Interleukin receptor TIR domain"/>
    <property type="match status" value="1"/>
</dbReference>
<dbReference type="InterPro" id="IPR027417">
    <property type="entry name" value="P-loop_NTPase"/>
</dbReference>
<reference evidence="11 12" key="3">
    <citation type="submission" date="2019-11" db="EMBL/GenBank/DDBJ databases">
        <title>A de novo genome assembly of a pear dwarfing rootstock.</title>
        <authorList>
            <person name="Wang F."/>
            <person name="Wang J."/>
            <person name="Li S."/>
            <person name="Zhang Y."/>
            <person name="Fang M."/>
            <person name="Ma L."/>
            <person name="Zhao Y."/>
            <person name="Jiang S."/>
        </authorList>
    </citation>
    <scope>NUCLEOTIDE SEQUENCE [LARGE SCALE GENOMIC DNA]</scope>
    <source>
        <strain evidence="11">S2</strain>
        <tissue evidence="11">Leaf</tissue>
    </source>
</reference>
<comment type="catalytic activity">
    <reaction evidence="7">
        <text>NAD(+) + H2O = ADP-D-ribose + nicotinamide + H(+)</text>
        <dbReference type="Rhea" id="RHEA:16301"/>
        <dbReference type="ChEBI" id="CHEBI:15377"/>
        <dbReference type="ChEBI" id="CHEBI:15378"/>
        <dbReference type="ChEBI" id="CHEBI:17154"/>
        <dbReference type="ChEBI" id="CHEBI:57540"/>
        <dbReference type="ChEBI" id="CHEBI:57967"/>
        <dbReference type="EC" id="3.2.2.6"/>
    </reaction>
    <physiologicalReaction direction="left-to-right" evidence="7">
        <dbReference type="Rhea" id="RHEA:16302"/>
    </physiologicalReaction>
</comment>
<feature type="domain" description="TIR" evidence="10">
    <location>
        <begin position="66"/>
        <end position="231"/>
    </location>
</feature>
<dbReference type="InterPro" id="IPR000157">
    <property type="entry name" value="TIR_dom"/>
</dbReference>
<dbReference type="Gene3D" id="3.40.50.300">
    <property type="entry name" value="P-loop containing nucleotide triphosphate hydrolases"/>
    <property type="match status" value="1"/>
</dbReference>
<keyword evidence="4" id="KW-0378">Hydrolase</keyword>
<dbReference type="Pfam" id="PF23282">
    <property type="entry name" value="WHD_ROQ1"/>
    <property type="match status" value="1"/>
</dbReference>
<evidence type="ECO:0000313" key="12">
    <source>
        <dbReference type="Proteomes" id="UP000327157"/>
    </source>
</evidence>
<dbReference type="InterPro" id="IPR058192">
    <property type="entry name" value="WHD_ROQ1-like"/>
</dbReference>
<dbReference type="Pfam" id="PF23598">
    <property type="entry name" value="LRR_14"/>
    <property type="match status" value="2"/>
</dbReference>
<evidence type="ECO:0000256" key="8">
    <source>
        <dbReference type="SAM" id="MobiDB-lite"/>
    </source>
</evidence>
<dbReference type="InterPro" id="IPR002182">
    <property type="entry name" value="NB-ARC"/>
</dbReference>
<name>A0A5N5I864_9ROSA</name>
<dbReference type="SMART" id="SM00255">
    <property type="entry name" value="TIR"/>
    <property type="match status" value="1"/>
</dbReference>
<dbReference type="SUPFAM" id="SSF46785">
    <property type="entry name" value="Winged helix' DNA-binding domain"/>
    <property type="match status" value="1"/>
</dbReference>
<dbReference type="AlphaFoldDB" id="A0A5N5I864"/>
<keyword evidence="12" id="KW-1185">Reference proteome</keyword>
<protein>
    <recommendedName>
        <fullName evidence="1">ADP-ribosyl cyclase/cyclic ADP-ribose hydrolase</fullName>
        <ecNumber evidence="1">3.2.2.6</ecNumber>
    </recommendedName>
</protein>
<dbReference type="GO" id="GO:0061809">
    <property type="term" value="F:NAD+ nucleosidase activity, cyclic ADP-ribose generating"/>
    <property type="evidence" value="ECO:0007669"/>
    <property type="project" value="UniProtKB-EC"/>
</dbReference>
<evidence type="ECO:0000256" key="5">
    <source>
        <dbReference type="ARBA" id="ARBA00022821"/>
    </source>
</evidence>
<keyword evidence="3" id="KW-0677">Repeat</keyword>
<dbReference type="InterPro" id="IPR032675">
    <property type="entry name" value="LRR_dom_sf"/>
</dbReference>
<keyword evidence="2" id="KW-0433">Leucine-rich repeat</keyword>
<evidence type="ECO:0000256" key="9">
    <source>
        <dbReference type="SAM" id="Phobius"/>
    </source>
</evidence>
<dbReference type="GO" id="GO:0006952">
    <property type="term" value="P:defense response"/>
    <property type="evidence" value="ECO:0007669"/>
    <property type="project" value="UniProtKB-KW"/>
</dbReference>
<dbReference type="OrthoDB" id="2018313at2759"/>
<dbReference type="Proteomes" id="UP000327157">
    <property type="component" value="Chromosome 5"/>
</dbReference>
<evidence type="ECO:0000256" key="6">
    <source>
        <dbReference type="ARBA" id="ARBA00023027"/>
    </source>
</evidence>
<keyword evidence="9" id="KW-0812">Transmembrane</keyword>
<dbReference type="GO" id="GO:0043531">
    <property type="term" value="F:ADP binding"/>
    <property type="evidence" value="ECO:0007669"/>
    <property type="project" value="InterPro"/>
</dbReference>
<dbReference type="InterPro" id="IPR042197">
    <property type="entry name" value="Apaf_helical"/>
</dbReference>
<dbReference type="PRINTS" id="PR00364">
    <property type="entry name" value="DISEASERSIST"/>
</dbReference>
<accession>A0A5N5I864</accession>
<dbReference type="Pfam" id="PF00931">
    <property type="entry name" value="NB-ARC"/>
    <property type="match status" value="1"/>
</dbReference>
<dbReference type="SUPFAM" id="SSF52058">
    <property type="entry name" value="L domain-like"/>
    <property type="match status" value="1"/>
</dbReference>
<dbReference type="InterPro" id="IPR044974">
    <property type="entry name" value="Disease_R_plants"/>
</dbReference>
<keyword evidence="9" id="KW-1133">Transmembrane helix</keyword>
<dbReference type="InterPro" id="IPR035897">
    <property type="entry name" value="Toll_tir_struct_dom_sf"/>
</dbReference>
<dbReference type="InterPro" id="IPR045344">
    <property type="entry name" value="C-JID"/>
</dbReference>
<evidence type="ECO:0000256" key="3">
    <source>
        <dbReference type="ARBA" id="ARBA00022737"/>
    </source>
</evidence>
<organism evidence="11 12">
    <name type="scientific">Pyrus ussuriensis x Pyrus communis</name>
    <dbReference type="NCBI Taxonomy" id="2448454"/>
    <lineage>
        <taxon>Eukaryota</taxon>
        <taxon>Viridiplantae</taxon>
        <taxon>Streptophyta</taxon>
        <taxon>Embryophyta</taxon>
        <taxon>Tracheophyta</taxon>
        <taxon>Spermatophyta</taxon>
        <taxon>Magnoliopsida</taxon>
        <taxon>eudicotyledons</taxon>
        <taxon>Gunneridae</taxon>
        <taxon>Pentapetalae</taxon>
        <taxon>rosids</taxon>
        <taxon>fabids</taxon>
        <taxon>Rosales</taxon>
        <taxon>Rosaceae</taxon>
        <taxon>Amygdaloideae</taxon>
        <taxon>Maleae</taxon>
        <taxon>Pyrus</taxon>
    </lineage>
</organism>
<dbReference type="EMBL" id="SMOL01000004">
    <property type="protein sequence ID" value="KAB2636375.1"/>
    <property type="molecule type" value="Genomic_DNA"/>
</dbReference>
<evidence type="ECO:0000256" key="7">
    <source>
        <dbReference type="ARBA" id="ARBA00047304"/>
    </source>
</evidence>
<feature type="region of interest" description="Disordered" evidence="8">
    <location>
        <begin position="39"/>
        <end position="64"/>
    </location>
</feature>
<proteinExistence type="predicted"/>
<dbReference type="Pfam" id="PF01582">
    <property type="entry name" value="TIR"/>
    <property type="match status" value="1"/>
</dbReference>
<reference evidence="11 12" key="1">
    <citation type="submission" date="2019-09" db="EMBL/GenBank/DDBJ databases">
        <authorList>
            <person name="Ou C."/>
        </authorList>
    </citation>
    <scope>NUCLEOTIDE SEQUENCE [LARGE SCALE GENOMIC DNA]</scope>
    <source>
        <strain evidence="11">S2</strain>
        <tissue evidence="11">Leaf</tissue>
    </source>
</reference>
<feature type="transmembrane region" description="Helical" evidence="9">
    <location>
        <begin position="6"/>
        <end position="25"/>
    </location>
</feature>
<dbReference type="InterPro" id="IPR055414">
    <property type="entry name" value="LRR_R13L4/SHOC2-like"/>
</dbReference>
<dbReference type="Gene3D" id="3.40.50.10140">
    <property type="entry name" value="Toll/interleukin-1 receptor homology (TIR) domain"/>
    <property type="match status" value="1"/>
</dbReference>
<dbReference type="PANTHER" id="PTHR11017:SF574">
    <property type="entry name" value="ADP-RIBOSYL CYCLASE_CYCLIC ADP-RIBOSE HYDROLASE"/>
    <property type="match status" value="1"/>
</dbReference>
<dbReference type="SUPFAM" id="SSF52540">
    <property type="entry name" value="P-loop containing nucleoside triphosphate hydrolases"/>
    <property type="match status" value="1"/>
</dbReference>
<dbReference type="EC" id="3.2.2.6" evidence="1"/>
<keyword evidence="6" id="KW-0520">NAD</keyword>
<dbReference type="PROSITE" id="PS50104">
    <property type="entry name" value="TIR"/>
    <property type="match status" value="1"/>
</dbReference>
<evidence type="ECO:0000256" key="1">
    <source>
        <dbReference type="ARBA" id="ARBA00011982"/>
    </source>
</evidence>
<dbReference type="GO" id="GO:0051707">
    <property type="term" value="P:response to other organism"/>
    <property type="evidence" value="ECO:0007669"/>
    <property type="project" value="UniProtKB-ARBA"/>
</dbReference>
<keyword evidence="5" id="KW-0611">Plant defense</keyword>
<comment type="caution">
    <text evidence="11">The sequence shown here is derived from an EMBL/GenBank/DDBJ whole genome shotgun (WGS) entry which is preliminary data.</text>
</comment>
<gene>
    <name evidence="11" type="ORF">D8674_026909</name>
</gene>
<dbReference type="FunFam" id="3.40.50.10140:FF:000007">
    <property type="entry name" value="Disease resistance protein (TIR-NBS-LRR class)"/>
    <property type="match status" value="1"/>
</dbReference>
<evidence type="ECO:0000256" key="2">
    <source>
        <dbReference type="ARBA" id="ARBA00022614"/>
    </source>
</evidence>
<dbReference type="Gene3D" id="3.80.10.10">
    <property type="entry name" value="Ribonuclease Inhibitor"/>
    <property type="match status" value="2"/>
</dbReference>
<dbReference type="PANTHER" id="PTHR11017">
    <property type="entry name" value="LEUCINE-RICH REPEAT-CONTAINING PROTEIN"/>
    <property type="match status" value="1"/>
</dbReference>
<dbReference type="GO" id="GO:0007165">
    <property type="term" value="P:signal transduction"/>
    <property type="evidence" value="ECO:0007669"/>
    <property type="project" value="InterPro"/>
</dbReference>
<dbReference type="SUPFAM" id="SSF52047">
    <property type="entry name" value="RNI-like"/>
    <property type="match status" value="1"/>
</dbReference>
<dbReference type="Pfam" id="PF20160">
    <property type="entry name" value="C-JID"/>
    <property type="match status" value="1"/>
</dbReference>
<dbReference type="Gene3D" id="1.10.8.430">
    <property type="entry name" value="Helical domain of apoptotic protease-activating factors"/>
    <property type="match status" value="1"/>
</dbReference>
<dbReference type="InterPro" id="IPR036390">
    <property type="entry name" value="WH_DNA-bd_sf"/>
</dbReference>
<evidence type="ECO:0000313" key="11">
    <source>
        <dbReference type="EMBL" id="KAB2636375.1"/>
    </source>
</evidence>
<dbReference type="SMART" id="SM00369">
    <property type="entry name" value="LRR_TYP"/>
    <property type="match status" value="7"/>
</dbReference>
<sequence length="1243" mass="139427">MEFIGFFQIIIIIATAIVTLLYTCFRSLTFVCWPSTASFSSSSDGDDDDDDDDGDDGDDDIPAPREKYDVFISFRGEDTRNTFTSHLHGALLQKKIETYIDYRLVRGGEIAPALLEAIEKSTILLVIFSQNYASSTWCLDELAHILHCREKYGQLVIPIFYGTSPSTVRSQRGSYEVAFAQLEKRFKGTIDKVNVWRAALTTAASLCGFSNKTGTEANLVKKVVNEIWSQLNRKSSSVLQGLVGMEKRIDQIESSLCIDSLDVYTVGIWGMGGIGKTALADAVFHRLSSKFEAACFLGNVREKSEKKDGLVHLRNTLLSEILKEKDLNIGTPTIGRDLVRKRMAGTKVLIVLDDVNDSNQLNFLAGDPALFGPGSRIIITTRDKSLLQKRVEHNKICKVQELDSDEAFQLFHLSAFRNKTASEDYTELSKLVVEYAGGIPLALKILGSSFLHCESKEDWLDEWKEFPREKIWNVLRSSYDGLKEIEKEIFLDIACFYQGKDVYIVKEMLDICGFRAAALGVLIDKSLISISTNNCLEVHSLLQEMGRAIVHEQSIEEPIKCNKLFLDEDVNRDLKTNTGRATLQAIFFNRSAIGGILLNHADFQKMYDLRLLYVYNSSRNKYCKVKVSLPHSLTYLDLKGYPFKSLPSKLCSEYLVELQMRNNHVEQLWNEVQNLRNLKVMDLGLCDRLIKVPDLSQSPNIEHIDLYGCKSLVEIPSYFPCLNKLSYLNLTDCTTLKYLSEMPSSIEYLYLDSTAIEELPSSVWSLEKIRCLELPKNIPVLDLSGAATKCKNILGLPETICKLKSLKRLDLSGTTIKNLPASIGNMKSLEKLDLNGTTIESLPASIGDLKSLEKLDLSGSAIESLPASIGNLKSLEKLDLSRSAIESLPASIGNLESLEKLDLSGSAIESLPASIGNLKSLEKLDLSGTAIKCLPASIKEASRLICLQLTNCTNLESLPELPAVRWLQAHGCTSLNKVLSSKTALTLGWDEYKHSQGLQEQLTYSNCKGMGWDAWRDIVTDSQIRIMRMATALSKYFTQEEIKEYVFKSPVCIVCPGSTIPRWFPYEVDKSVLGIELGPNFFNTNFMGFAYSVVVAFKNYNVGGSLRLGCKINFEGYSDHRIYHRSCMVAEYGEINEFKFETPHVFVWFSTIDHVKQGSYNGVTQATFDFYPIIHDCPDGRAVDWSKIKVTKCGVFPMYAPVDSILASRMKQVREINVEAHESFPYLVDLMFNRRAARPDLSL</sequence>
<reference evidence="12" key="2">
    <citation type="submission" date="2019-10" db="EMBL/GenBank/DDBJ databases">
        <title>A de novo genome assembly of a pear dwarfing rootstock.</title>
        <authorList>
            <person name="Wang F."/>
            <person name="Wang J."/>
            <person name="Li S."/>
            <person name="Zhang Y."/>
            <person name="Fang M."/>
            <person name="Ma L."/>
            <person name="Zhao Y."/>
            <person name="Jiang S."/>
        </authorList>
    </citation>
    <scope>NUCLEOTIDE SEQUENCE [LARGE SCALE GENOMIC DNA]</scope>
</reference>
<evidence type="ECO:0000256" key="4">
    <source>
        <dbReference type="ARBA" id="ARBA00022801"/>
    </source>
</evidence>
<evidence type="ECO:0000259" key="10">
    <source>
        <dbReference type="PROSITE" id="PS50104"/>
    </source>
</evidence>
<dbReference type="InterPro" id="IPR003591">
    <property type="entry name" value="Leu-rich_rpt_typical-subtyp"/>
</dbReference>